<evidence type="ECO:0000313" key="1">
    <source>
        <dbReference type="EMBL" id="SNQ50099.1"/>
    </source>
</evidence>
<name>A0A2I2KWR1_9ACTN</name>
<reference evidence="1 2" key="1">
    <citation type="submission" date="2017-06" db="EMBL/GenBank/DDBJ databases">
        <authorList>
            <person name="Kim H.J."/>
            <person name="Triplett B.A."/>
        </authorList>
    </citation>
    <scope>NUCLEOTIDE SEQUENCE [LARGE SCALE GENOMIC DNA]</scope>
    <source>
        <strain evidence="1">FRACA_ARgP5</strain>
    </source>
</reference>
<dbReference type="Proteomes" id="UP000234331">
    <property type="component" value="Unassembled WGS sequence"/>
</dbReference>
<organism evidence="1 2">
    <name type="scientific">Frankia canadensis</name>
    <dbReference type="NCBI Taxonomy" id="1836972"/>
    <lineage>
        <taxon>Bacteria</taxon>
        <taxon>Bacillati</taxon>
        <taxon>Actinomycetota</taxon>
        <taxon>Actinomycetes</taxon>
        <taxon>Frankiales</taxon>
        <taxon>Frankiaceae</taxon>
        <taxon>Frankia</taxon>
    </lineage>
</organism>
<gene>
    <name evidence="1" type="ORF">FRACA_400032</name>
</gene>
<keyword evidence="2" id="KW-1185">Reference proteome</keyword>
<dbReference type="EMBL" id="FZMO01000335">
    <property type="protein sequence ID" value="SNQ50099.1"/>
    <property type="molecule type" value="Genomic_DNA"/>
</dbReference>
<sequence>MRLLGELLQARERVDARVGEHHIQAIAPLPYPLVEAIHVGRDTDVARHRGGVADLGGCLVQLGLAAAGDEHVRAVGRQPLRRGQADPGVAARHHSDLAVELSHFPVPFKVGGPDRTIADAR</sequence>
<protein>
    <submittedName>
        <fullName evidence="1">Uncharacterized protein</fullName>
    </submittedName>
</protein>
<evidence type="ECO:0000313" key="2">
    <source>
        <dbReference type="Proteomes" id="UP000234331"/>
    </source>
</evidence>
<proteinExistence type="predicted"/>
<dbReference type="AlphaFoldDB" id="A0A2I2KWR1"/>
<accession>A0A2I2KWR1</accession>